<proteinExistence type="predicted"/>
<reference evidence="2 3" key="1">
    <citation type="submission" date="2018-06" db="EMBL/GenBank/DDBJ databases">
        <title>Genomic Encyclopedia of Type Strains, Phase IV (KMG-IV): sequencing the most valuable type-strain genomes for metagenomic binning, comparative biology and taxonomic classification.</title>
        <authorList>
            <person name="Goeker M."/>
        </authorList>
    </citation>
    <scope>NUCLEOTIDE SEQUENCE [LARGE SCALE GENOMIC DNA]</scope>
    <source>
        <strain evidence="2 3">DSM 25532</strain>
    </source>
</reference>
<keyword evidence="3" id="KW-1185">Reference proteome</keyword>
<organism evidence="2 3">
    <name type="scientific">Roseimicrobium gellanilyticum</name>
    <dbReference type="NCBI Taxonomy" id="748857"/>
    <lineage>
        <taxon>Bacteria</taxon>
        <taxon>Pseudomonadati</taxon>
        <taxon>Verrucomicrobiota</taxon>
        <taxon>Verrucomicrobiia</taxon>
        <taxon>Verrucomicrobiales</taxon>
        <taxon>Verrucomicrobiaceae</taxon>
        <taxon>Roseimicrobium</taxon>
    </lineage>
</organism>
<dbReference type="EMBL" id="QNRR01000004">
    <property type="protein sequence ID" value="RBP44634.1"/>
    <property type="molecule type" value="Genomic_DNA"/>
</dbReference>
<gene>
    <name evidence="2" type="ORF">DES53_104456</name>
</gene>
<name>A0A366HR05_9BACT</name>
<feature type="region of interest" description="Disordered" evidence="1">
    <location>
        <begin position="46"/>
        <end position="67"/>
    </location>
</feature>
<evidence type="ECO:0000313" key="3">
    <source>
        <dbReference type="Proteomes" id="UP000253426"/>
    </source>
</evidence>
<protein>
    <submittedName>
        <fullName evidence="2">Uncharacterized protein</fullName>
    </submittedName>
</protein>
<dbReference type="AlphaFoldDB" id="A0A366HR05"/>
<sequence length="122" mass="13968">MMQAHAPQVLWVPQEVFWDHFDHTGVSIDYMGWCYFHSTQEELQKRVGTMPPNSDVSGEDDPPGPVSRWYGSLGDIPILLDLQHANPRGPAVVIHHGNQPHARALVREVFKSWGQDWQESRE</sequence>
<evidence type="ECO:0000256" key="1">
    <source>
        <dbReference type="SAM" id="MobiDB-lite"/>
    </source>
</evidence>
<dbReference type="RefSeq" id="WP_113959019.1">
    <property type="nucleotide sequence ID" value="NZ_QNRR01000004.1"/>
</dbReference>
<dbReference type="Proteomes" id="UP000253426">
    <property type="component" value="Unassembled WGS sequence"/>
</dbReference>
<comment type="caution">
    <text evidence="2">The sequence shown here is derived from an EMBL/GenBank/DDBJ whole genome shotgun (WGS) entry which is preliminary data.</text>
</comment>
<evidence type="ECO:0000313" key="2">
    <source>
        <dbReference type="EMBL" id="RBP44634.1"/>
    </source>
</evidence>
<accession>A0A366HR05</accession>